<dbReference type="InterPro" id="IPR002205">
    <property type="entry name" value="Topo_IIA_dom_A"/>
</dbReference>
<dbReference type="InterPro" id="IPR013760">
    <property type="entry name" value="Topo_IIA-like_dom_sf"/>
</dbReference>
<name>B9Y764_9FIRM</name>
<feature type="site" description="Interaction with DNA" evidence="7">
    <location>
        <position position="85"/>
    </location>
</feature>
<dbReference type="GO" id="GO:0019897">
    <property type="term" value="C:extrinsic component of plasma membrane"/>
    <property type="evidence" value="ECO:0007669"/>
    <property type="project" value="UniProtKB-UniRule"/>
</dbReference>
<dbReference type="GO" id="GO:0005737">
    <property type="term" value="C:cytoplasm"/>
    <property type="evidence" value="ECO:0007669"/>
    <property type="project" value="TreeGrafter"/>
</dbReference>
<accession>B9Y764</accession>
<feature type="site" description="Interaction with DNA" evidence="7">
    <location>
        <position position="98"/>
    </location>
</feature>
<dbReference type="SMART" id="SM00434">
    <property type="entry name" value="TOP4c"/>
    <property type="match status" value="1"/>
</dbReference>
<feature type="domain" description="Topo IIA-type catalytic" evidence="9">
    <location>
        <begin position="41"/>
        <end position="504"/>
    </location>
</feature>
<reference evidence="10 11" key="1">
    <citation type="submission" date="2008-12" db="EMBL/GenBank/DDBJ databases">
        <authorList>
            <person name="Fulton L."/>
            <person name="Clifton S."/>
            <person name="Fulton B."/>
            <person name="Xu J."/>
            <person name="Minx P."/>
            <person name="Pepin K.H."/>
            <person name="Johnson M."/>
            <person name="Bhonagiri V."/>
            <person name="Nash W.E."/>
            <person name="Mardis E.R."/>
            <person name="Wilson R.K."/>
        </authorList>
    </citation>
    <scope>NUCLEOTIDE SEQUENCE [LARGE SCALE GENOMIC DNA]</scope>
    <source>
        <strain evidence="10 11">DSM 12042</strain>
    </source>
</reference>
<dbReference type="GO" id="GO:0034335">
    <property type="term" value="F:DNA negative supercoiling activity"/>
    <property type="evidence" value="ECO:0007669"/>
    <property type="project" value="UniProtKB-ARBA"/>
</dbReference>
<dbReference type="GO" id="GO:0006265">
    <property type="term" value="P:DNA topological change"/>
    <property type="evidence" value="ECO:0007669"/>
    <property type="project" value="UniProtKB-UniRule"/>
</dbReference>
<dbReference type="EC" id="5.6.2.2" evidence="7"/>
<organism evidence="10 11">
    <name type="scientific">Holdemania filiformis DSM 12042</name>
    <dbReference type="NCBI Taxonomy" id="545696"/>
    <lineage>
        <taxon>Bacteria</taxon>
        <taxon>Bacillati</taxon>
        <taxon>Bacillota</taxon>
        <taxon>Erysipelotrichia</taxon>
        <taxon>Erysipelotrichales</taxon>
        <taxon>Erysipelotrichaceae</taxon>
        <taxon>Holdemania</taxon>
    </lineage>
</organism>
<dbReference type="InterPro" id="IPR035516">
    <property type="entry name" value="Gyrase/topoIV_suA_C"/>
</dbReference>
<dbReference type="HAMAP" id="MF_00937">
    <property type="entry name" value="ParC_type2"/>
    <property type="match status" value="1"/>
</dbReference>
<evidence type="ECO:0000256" key="2">
    <source>
        <dbReference type="ARBA" id="ARBA00022475"/>
    </source>
</evidence>
<feature type="site" description="Interaction with DNA" evidence="7">
    <location>
        <position position="104"/>
    </location>
</feature>
<feature type="site" description="Interaction with DNA" evidence="7">
    <location>
        <position position="49"/>
    </location>
</feature>
<evidence type="ECO:0000256" key="8">
    <source>
        <dbReference type="PROSITE-ProRule" id="PRU01384"/>
    </source>
</evidence>
<dbReference type="InterPro" id="IPR013758">
    <property type="entry name" value="Topo_IIA_A/C_ab"/>
</dbReference>
<evidence type="ECO:0000256" key="1">
    <source>
        <dbReference type="ARBA" id="ARBA00000185"/>
    </source>
</evidence>
<dbReference type="GO" id="GO:0005694">
    <property type="term" value="C:chromosome"/>
    <property type="evidence" value="ECO:0007669"/>
    <property type="project" value="InterPro"/>
</dbReference>
<dbReference type="Pfam" id="PF00521">
    <property type="entry name" value="DNA_topoisoIV"/>
    <property type="match status" value="1"/>
</dbReference>
<dbReference type="SUPFAM" id="SSF56719">
    <property type="entry name" value="Type II DNA topoisomerase"/>
    <property type="match status" value="1"/>
</dbReference>
<evidence type="ECO:0000259" key="9">
    <source>
        <dbReference type="PROSITE" id="PS52040"/>
    </source>
</evidence>
<comment type="catalytic activity">
    <reaction evidence="1 7 8">
        <text>ATP-dependent breakage, passage and rejoining of double-stranded DNA.</text>
        <dbReference type="EC" id="5.6.2.2"/>
    </reaction>
</comment>
<dbReference type="Gene3D" id="1.10.268.10">
    <property type="entry name" value="Topoisomerase, domain 3"/>
    <property type="match status" value="1"/>
</dbReference>
<evidence type="ECO:0000256" key="3">
    <source>
        <dbReference type="ARBA" id="ARBA00023029"/>
    </source>
</evidence>
<dbReference type="RefSeq" id="WP_006058849.1">
    <property type="nucleotide sequence ID" value="NZ_GG657556.1"/>
</dbReference>
<dbReference type="FunFam" id="3.90.199.10:FF:000001">
    <property type="entry name" value="DNA gyrase subunit A"/>
    <property type="match status" value="1"/>
</dbReference>
<proteinExistence type="inferred from homology"/>
<comment type="similarity">
    <text evidence="7">Belongs to the type II topoisomerase GyrA/ParC subunit family. ParC type 2 subfamily.</text>
</comment>
<evidence type="ECO:0000256" key="7">
    <source>
        <dbReference type="HAMAP-Rule" id="MF_00937"/>
    </source>
</evidence>
<dbReference type="Pfam" id="PF03989">
    <property type="entry name" value="DNA_gyraseA_C"/>
    <property type="match status" value="5"/>
</dbReference>
<protein>
    <recommendedName>
        <fullName evidence="7">DNA topoisomerase 4 subunit A</fullName>
        <ecNumber evidence="7">5.6.2.2</ecNumber>
    </recommendedName>
    <alternativeName>
        <fullName evidence="7">Topoisomerase IV subunit A</fullName>
    </alternativeName>
</protein>
<dbReference type="Gene3D" id="3.90.199.10">
    <property type="entry name" value="Topoisomerase II, domain 5"/>
    <property type="match status" value="1"/>
</dbReference>
<dbReference type="PANTHER" id="PTHR43493">
    <property type="entry name" value="DNA GYRASE/TOPOISOMERASE SUBUNIT A"/>
    <property type="match status" value="1"/>
</dbReference>
<dbReference type="InterPro" id="IPR006691">
    <property type="entry name" value="GyrA/parC_rep"/>
</dbReference>
<dbReference type="InterPro" id="IPR050220">
    <property type="entry name" value="Type_II_DNA_Topoisomerases"/>
</dbReference>
<dbReference type="STRING" id="545696.HOLDEFILI_01658"/>
<dbReference type="CDD" id="cd00187">
    <property type="entry name" value="TOP4c"/>
    <property type="match status" value="1"/>
</dbReference>
<dbReference type="FunFam" id="1.10.268.10:FF:000001">
    <property type="entry name" value="DNA gyrase subunit A"/>
    <property type="match status" value="1"/>
</dbReference>
<feature type="site" description="Transition state stabilizer" evidence="7">
    <location>
        <position position="128"/>
    </location>
</feature>
<keyword evidence="5 7" id="KW-0472">Membrane</keyword>
<dbReference type="FunFam" id="3.30.1360.40:FF:000002">
    <property type="entry name" value="DNA gyrase subunit A"/>
    <property type="match status" value="1"/>
</dbReference>
<dbReference type="HOGENOM" id="CLU_002977_6_1_9"/>
<reference evidence="10 11" key="2">
    <citation type="submission" date="2009-02" db="EMBL/GenBank/DDBJ databases">
        <title>Draft genome sequence of Holdemania filiformis DSM 12042.</title>
        <authorList>
            <person name="Sudarsanam P."/>
            <person name="Ley R."/>
            <person name="Guruge J."/>
            <person name="Turnbaugh P.J."/>
            <person name="Mahowald M."/>
            <person name="Liep D."/>
            <person name="Gordon J."/>
        </authorList>
    </citation>
    <scope>NUCLEOTIDE SEQUENCE [LARGE SCALE GENOMIC DNA]</scope>
    <source>
        <strain evidence="10 11">DSM 12042</strain>
    </source>
</reference>
<evidence type="ECO:0000256" key="6">
    <source>
        <dbReference type="ARBA" id="ARBA00023235"/>
    </source>
</evidence>
<sequence length="849" mass="96418">MKKKENKAPEKEPSLVISPLEEIMGERFGRYSKYIIQERALPDARDGLKPVQRRILYAMFHDGNTFDHQHRKSAKTVGLVIGNYHPHGDSSVYDAMVRMSQDWKIRMPLIDMHGNNGSIDDDPAAAMRYTEARLAKIAGTLLEDIDKDTVLFAPNFDDTENEPTVLPARFPVLLVNGATGIAAGYATNIPPHNLSEVIDAAIYRMQRPKCSLEELMEILPGPDFPTGGIVMGKKGIVDAFTTGKGRVVIRARTEIVTGKTCNQIIIREIPYEVIKSSMVRKMDDIRLSREIEGIMDIRDETDRTGLRIVIDVKKDADPNVILNYFYKNTDLQIYYSYNMVSIVNKRPVQMGLIGMLDAFIAHREEVVLRRSRYLYNKMEERCHILEGLMKAVSIMDEVIAVIRQSKDKGDAKRNLTESFGFSETQAEAIVTLRLYRLTSTDIVALREEFAQLVNEMEMLKTILESETVLKSVLIKELREIKKEYADPRRSEIQAEVEEIVIDKTAMIPNERVMITASRDGYVKRVSLRSYGASDNAMTGLKEGDVLVGQLEVDTLDTLLLFTSKGNYAHLPVYQIDEAKWKDVGSHLNKYVSIDGDDKIINAIVVKNFSSYAWIVTVSRRGQVKKTPISQWQVQRNNKMMTAMNLKKDDEMMRAFVVYAHEDLIMISRSGWISRYSSDLVPANGTKSQGVKALNLAKDDTLAAACSYSDERQSLWVLSDKGNMKRIKMSDINVTGRPVKGEIVVKRLKTNPYHIAYCQCVQPYDSLMLMDPQLQILQAKDVPMMSREATFSTPLELKKDWGLIKGIEEVRIVDHPVGEDEIPFEDYDEESEADEKVHSDIEMMSLFEEE</sequence>
<dbReference type="SUPFAM" id="SSF101904">
    <property type="entry name" value="GyrA/ParC C-terminal domain-like"/>
    <property type="match status" value="1"/>
</dbReference>
<comment type="subunit">
    <text evidence="7">Heterotetramer composed of ParC and ParE.</text>
</comment>
<dbReference type="Gene3D" id="2.120.10.90">
    <property type="entry name" value="DNA gyrase/topoisomerase IV, subunit A, C-terminal"/>
    <property type="match status" value="1"/>
</dbReference>
<comment type="function">
    <text evidence="7">Topoisomerase IV is essential for chromosome segregation. It relaxes supercoiled DNA. Performs the decatenation events required during the replication of a circular DNA molecule.</text>
</comment>
<dbReference type="InterPro" id="IPR005741">
    <property type="entry name" value="TopoIV_A_Gpos"/>
</dbReference>
<dbReference type="eggNOG" id="COG0188">
    <property type="taxonomic scope" value="Bacteria"/>
</dbReference>
<dbReference type="AlphaFoldDB" id="B9Y764"/>
<dbReference type="Gene3D" id="3.30.1360.40">
    <property type="match status" value="1"/>
</dbReference>
<dbReference type="GO" id="GO:0009330">
    <property type="term" value="C:DNA topoisomerase type II (double strand cut, ATP-hydrolyzing) complex"/>
    <property type="evidence" value="ECO:0007669"/>
    <property type="project" value="TreeGrafter"/>
</dbReference>
<dbReference type="NCBIfam" id="NF004044">
    <property type="entry name" value="PRK05561.1"/>
    <property type="match status" value="1"/>
</dbReference>
<evidence type="ECO:0000256" key="5">
    <source>
        <dbReference type="ARBA" id="ARBA00023136"/>
    </source>
</evidence>
<keyword evidence="2 7" id="KW-1003">Cell membrane</keyword>
<evidence type="ECO:0000256" key="4">
    <source>
        <dbReference type="ARBA" id="ARBA00023125"/>
    </source>
</evidence>
<keyword evidence="4 7" id="KW-0238">DNA-binding</keyword>
<dbReference type="GO" id="GO:0005524">
    <property type="term" value="F:ATP binding"/>
    <property type="evidence" value="ECO:0007669"/>
    <property type="project" value="InterPro"/>
</dbReference>
<keyword evidence="6 7" id="KW-0413">Isomerase</keyword>
<evidence type="ECO:0000313" key="11">
    <source>
        <dbReference type="Proteomes" id="UP000005950"/>
    </source>
</evidence>
<gene>
    <name evidence="7 10" type="primary">parC</name>
    <name evidence="10" type="ORF">HOLDEFILI_01658</name>
</gene>
<feature type="active site" description="O-(5'-phospho-DNA)-tyrosine intermediate" evidence="7 8">
    <location>
        <position position="129"/>
    </location>
</feature>
<feature type="site" description="Interaction with DNA" evidence="7">
    <location>
        <position position="87"/>
    </location>
</feature>
<dbReference type="EMBL" id="ACCF01000092">
    <property type="protein sequence ID" value="EEF68196.1"/>
    <property type="molecule type" value="Genomic_DNA"/>
</dbReference>
<evidence type="ECO:0000313" key="10">
    <source>
        <dbReference type="EMBL" id="EEF68196.1"/>
    </source>
</evidence>
<dbReference type="OrthoDB" id="9806486at2"/>
<dbReference type="PANTHER" id="PTHR43493:SF9">
    <property type="entry name" value="DNA TOPOISOMERASE 4 SUBUNIT A"/>
    <property type="match status" value="1"/>
</dbReference>
<comment type="subcellular location">
    <subcellularLocation>
        <location evidence="7">Cell membrane</location>
        <topology evidence="7">Peripheral membrane protein</topology>
    </subcellularLocation>
</comment>
<dbReference type="PROSITE" id="PS52040">
    <property type="entry name" value="TOPO_IIA"/>
    <property type="match status" value="1"/>
</dbReference>
<dbReference type="Proteomes" id="UP000005950">
    <property type="component" value="Unassembled WGS sequence"/>
</dbReference>
<dbReference type="InterPro" id="IPR013757">
    <property type="entry name" value="Topo_IIA_A_a_sf"/>
</dbReference>
<dbReference type="NCBIfam" id="TIGR01061">
    <property type="entry name" value="parC_Gpos"/>
    <property type="match status" value="1"/>
</dbReference>
<comment type="caution">
    <text evidence="10">The sequence shown here is derived from an EMBL/GenBank/DDBJ whole genome shotgun (WGS) entry which is preliminary data.</text>
</comment>
<keyword evidence="3 7" id="KW-0799">Topoisomerase</keyword>
<dbReference type="GO" id="GO:0003677">
    <property type="term" value="F:DNA binding"/>
    <property type="evidence" value="ECO:0007669"/>
    <property type="project" value="UniProtKB-UniRule"/>
</dbReference>
<dbReference type="GO" id="GO:0007059">
    <property type="term" value="P:chromosome segregation"/>
    <property type="evidence" value="ECO:0007669"/>
    <property type="project" value="UniProtKB-UniRule"/>
</dbReference>